<dbReference type="PANTHER" id="PTHR42886">
    <property type="entry name" value="RE40534P-RELATED"/>
    <property type="match status" value="1"/>
</dbReference>
<comment type="caution">
    <text evidence="3">The sequence shown here is derived from an EMBL/GenBank/DDBJ whole genome shotgun (WGS) entry which is preliminary data.</text>
</comment>
<feature type="transmembrane region" description="Helical" evidence="1">
    <location>
        <begin position="403"/>
        <end position="421"/>
    </location>
</feature>
<dbReference type="Proteomes" id="UP001208690">
    <property type="component" value="Unassembled WGS sequence"/>
</dbReference>
<dbReference type="InterPro" id="IPR029058">
    <property type="entry name" value="AB_hydrolase_fold"/>
</dbReference>
<gene>
    <name evidence="3" type="ORF">MUB52_19750</name>
</gene>
<feature type="transmembrane region" description="Helical" evidence="1">
    <location>
        <begin position="240"/>
        <end position="266"/>
    </location>
</feature>
<keyword evidence="1" id="KW-1133">Transmembrane helix</keyword>
<keyword evidence="4" id="KW-1185">Reference proteome</keyword>
<dbReference type="Pfam" id="PF00561">
    <property type="entry name" value="Abhydrolase_1"/>
    <property type="match status" value="1"/>
</dbReference>
<keyword evidence="3" id="KW-0378">Hydrolase</keyword>
<dbReference type="RefSeq" id="WP_263845885.1">
    <property type="nucleotide sequence ID" value="NZ_JALIEB010000018.1"/>
</dbReference>
<sequence length="484" mass="50947">MSASRLRVLVALVAVSLAVLSLMRLEHARTGLDITPHLLGETPATLYQSEQSDDLLVVVAHGFAGSRQMMEALSITLAKSGHNVVAFDFFGHGRHTGLLSPDITSLTGTTEDLVLQTLDVVAEARAVTGLNRVALLGHSMATDVVVRAAARLQDVDSVVAISMYSEAVTPTQPERLLIISGAQENRLRSVALDVVGQVGAAEENQTQQRGAVERRAAVAPVVGHVGVLWSKTTMEEAARWIGGAGGPVFTGPWIAALLAALFALTWPLARSLPKAPQAPEPPTRRRAILAATLPAPFAALASFIDLPMLGLSGFAALFAVFAVWGAVALAALRWRPPPLSGPALLGGLVLVVWGLGVFGLAMDRYAAAFWPSGPRGALMLALLPAMLLFAAADRAMVQGRHSVMRTLLRLPFLATLLAAMVLNVADIGLLFTVLPVFVLFIAVYGTMARWIERQTGTLGSTIASGIILAWSIAASTPLFSAGVP</sequence>
<organism evidence="3 4">
    <name type="scientific">Roseobacter sinensis</name>
    <dbReference type="NCBI Taxonomy" id="2931391"/>
    <lineage>
        <taxon>Bacteria</taxon>
        <taxon>Pseudomonadati</taxon>
        <taxon>Pseudomonadota</taxon>
        <taxon>Alphaproteobacteria</taxon>
        <taxon>Rhodobacterales</taxon>
        <taxon>Roseobacteraceae</taxon>
        <taxon>Roseobacter</taxon>
    </lineage>
</organism>
<dbReference type="SUPFAM" id="SSF53474">
    <property type="entry name" value="alpha/beta-Hydrolases"/>
    <property type="match status" value="1"/>
</dbReference>
<dbReference type="InterPro" id="IPR000073">
    <property type="entry name" value="AB_hydrolase_1"/>
</dbReference>
<feature type="domain" description="AB hydrolase-1" evidence="2">
    <location>
        <begin position="57"/>
        <end position="175"/>
    </location>
</feature>
<feature type="transmembrane region" description="Helical" evidence="1">
    <location>
        <begin position="310"/>
        <end position="332"/>
    </location>
</feature>
<feature type="transmembrane region" description="Helical" evidence="1">
    <location>
        <begin position="374"/>
        <end position="391"/>
    </location>
</feature>
<proteinExistence type="predicted"/>
<dbReference type="GO" id="GO:0016787">
    <property type="term" value="F:hydrolase activity"/>
    <property type="evidence" value="ECO:0007669"/>
    <property type="project" value="UniProtKB-KW"/>
</dbReference>
<dbReference type="EMBL" id="JALIEB010000018">
    <property type="protein sequence ID" value="MCV3273673.1"/>
    <property type="molecule type" value="Genomic_DNA"/>
</dbReference>
<keyword evidence="1" id="KW-0472">Membrane</keyword>
<feature type="transmembrane region" description="Helical" evidence="1">
    <location>
        <begin position="458"/>
        <end position="479"/>
    </location>
</feature>
<keyword evidence="1" id="KW-0812">Transmembrane</keyword>
<evidence type="ECO:0000313" key="3">
    <source>
        <dbReference type="EMBL" id="MCV3273673.1"/>
    </source>
</evidence>
<dbReference type="Gene3D" id="3.40.50.1820">
    <property type="entry name" value="alpha/beta hydrolase"/>
    <property type="match status" value="1"/>
</dbReference>
<evidence type="ECO:0000313" key="4">
    <source>
        <dbReference type="Proteomes" id="UP001208690"/>
    </source>
</evidence>
<feature type="transmembrane region" description="Helical" evidence="1">
    <location>
        <begin position="344"/>
        <end position="362"/>
    </location>
</feature>
<evidence type="ECO:0000256" key="1">
    <source>
        <dbReference type="SAM" id="Phobius"/>
    </source>
</evidence>
<accession>A0ABT3BJB5</accession>
<protein>
    <submittedName>
        <fullName evidence="3">Alpha/beta hydrolase</fullName>
    </submittedName>
</protein>
<evidence type="ECO:0000259" key="2">
    <source>
        <dbReference type="Pfam" id="PF00561"/>
    </source>
</evidence>
<dbReference type="PANTHER" id="PTHR42886:SF29">
    <property type="entry name" value="PUMMELIG, ISOFORM A"/>
    <property type="match status" value="1"/>
</dbReference>
<feature type="transmembrane region" description="Helical" evidence="1">
    <location>
        <begin position="287"/>
        <end position="304"/>
    </location>
</feature>
<reference evidence="3 4" key="1">
    <citation type="submission" date="2022-04" db="EMBL/GenBank/DDBJ databases">
        <title>Roseobacter sp. WL0113 is a bacterium isolated from neritic sediment.</title>
        <authorList>
            <person name="Wang L."/>
            <person name="He W."/>
            <person name="Zhang D.-F."/>
        </authorList>
    </citation>
    <scope>NUCLEOTIDE SEQUENCE [LARGE SCALE GENOMIC DNA]</scope>
    <source>
        <strain evidence="3 4">WL0113</strain>
    </source>
</reference>
<feature type="transmembrane region" description="Helical" evidence="1">
    <location>
        <begin position="427"/>
        <end position="446"/>
    </location>
</feature>
<name>A0ABT3BJB5_9RHOB</name>